<dbReference type="Proteomes" id="UP000007754">
    <property type="component" value="Chromosome 6"/>
</dbReference>
<reference evidence="2" key="3">
    <citation type="submission" date="2025-09" db="UniProtKB">
        <authorList>
            <consortium name="Ensembl"/>
        </authorList>
    </citation>
    <scope>IDENTIFICATION</scope>
</reference>
<keyword evidence="3" id="KW-1185">Reference proteome</keyword>
<proteinExistence type="predicted"/>
<reference evidence="2 3" key="1">
    <citation type="journal article" date="2010" name="Nature">
        <title>The genome of a songbird.</title>
        <authorList>
            <person name="Warren W.C."/>
            <person name="Clayton D.F."/>
            <person name="Ellegren H."/>
            <person name="Arnold A.P."/>
            <person name="Hillier L.W."/>
            <person name="Kunstner A."/>
            <person name="Searle S."/>
            <person name="White S."/>
            <person name="Vilella A.J."/>
            <person name="Fairley S."/>
            <person name="Heger A."/>
            <person name="Kong L."/>
            <person name="Ponting C.P."/>
            <person name="Jarvis E.D."/>
            <person name="Mello C.V."/>
            <person name="Minx P."/>
            <person name="Lovell P."/>
            <person name="Velho T.A."/>
            <person name="Ferris M."/>
            <person name="Balakrishnan C.N."/>
            <person name="Sinha S."/>
            <person name="Blatti C."/>
            <person name="London S.E."/>
            <person name="Li Y."/>
            <person name="Lin Y.C."/>
            <person name="George J."/>
            <person name="Sweedler J."/>
            <person name="Southey B."/>
            <person name="Gunaratne P."/>
            <person name="Watson M."/>
            <person name="Nam K."/>
            <person name="Backstrom N."/>
            <person name="Smeds L."/>
            <person name="Nabholz B."/>
            <person name="Itoh Y."/>
            <person name="Whitney O."/>
            <person name="Pfenning A.R."/>
            <person name="Howard J."/>
            <person name="Volker M."/>
            <person name="Skinner B.M."/>
            <person name="Griffin D.K."/>
            <person name="Ye L."/>
            <person name="McLaren W.M."/>
            <person name="Flicek P."/>
            <person name="Quesada V."/>
            <person name="Velasco G."/>
            <person name="Lopez-Otin C."/>
            <person name="Puente X.S."/>
            <person name="Olender T."/>
            <person name="Lancet D."/>
            <person name="Smit A.F."/>
            <person name="Hubley R."/>
            <person name="Konkel M.K."/>
            <person name="Walker J.A."/>
            <person name="Batzer M.A."/>
            <person name="Gu W."/>
            <person name="Pollock D.D."/>
            <person name="Chen L."/>
            <person name="Cheng Z."/>
            <person name="Eichler E.E."/>
            <person name="Stapley J."/>
            <person name="Slate J."/>
            <person name="Ekblom R."/>
            <person name="Birkhead T."/>
            <person name="Burke T."/>
            <person name="Burt D."/>
            <person name="Scharff C."/>
            <person name="Adam I."/>
            <person name="Richard H."/>
            <person name="Sultan M."/>
            <person name="Soldatov A."/>
            <person name="Lehrach H."/>
            <person name="Edwards S.V."/>
            <person name="Yang S.P."/>
            <person name="Li X."/>
            <person name="Graves T."/>
            <person name="Fulton L."/>
            <person name="Nelson J."/>
            <person name="Chinwalla A."/>
            <person name="Hou S."/>
            <person name="Mardis E.R."/>
            <person name="Wilson R.K."/>
        </authorList>
    </citation>
    <scope>NUCLEOTIDE SEQUENCE [LARGE SCALE GENOMIC DNA]</scope>
</reference>
<evidence type="ECO:0000256" key="1">
    <source>
        <dbReference type="SAM" id="MobiDB-lite"/>
    </source>
</evidence>
<feature type="region of interest" description="Disordered" evidence="1">
    <location>
        <begin position="32"/>
        <end position="53"/>
    </location>
</feature>
<evidence type="ECO:0000313" key="3">
    <source>
        <dbReference type="Proteomes" id="UP000007754"/>
    </source>
</evidence>
<gene>
    <name evidence="2" type="primary">ARL3</name>
</gene>
<reference evidence="2" key="2">
    <citation type="submission" date="2025-08" db="UniProtKB">
        <authorList>
            <consortium name="Ensembl"/>
        </authorList>
    </citation>
    <scope>IDENTIFICATION</scope>
</reference>
<feature type="region of interest" description="Disordered" evidence="1">
    <location>
        <begin position="62"/>
        <end position="81"/>
    </location>
</feature>
<sequence>MGLLSILRKLKSTPDQEVRILLLGLDNAQNHTPETAGIRGHQPHHPNTGLQHQKCTVSRLQTERMGHRRTEEDQTILEELF</sequence>
<dbReference type="Ensembl" id="ENSTGUT00000025211.1">
    <property type="protein sequence ID" value="ENSTGUP00000023257.1"/>
    <property type="gene ID" value="ENSTGUG00000019757.1"/>
</dbReference>
<name>A0A674GLI7_TAEGU</name>
<dbReference type="GeneTree" id="ENSGT00940000155737"/>
<evidence type="ECO:0000313" key="2">
    <source>
        <dbReference type="Ensembl" id="ENSTGUP00000023257.1"/>
    </source>
</evidence>
<accession>A0A674GLI7</accession>
<dbReference type="AlphaFoldDB" id="A0A674GLI7"/>
<feature type="compositionally biased region" description="Basic and acidic residues" evidence="1">
    <location>
        <begin position="62"/>
        <end position="72"/>
    </location>
</feature>
<protein>
    <submittedName>
        <fullName evidence="2">ARF like GTPase 3</fullName>
    </submittedName>
</protein>
<organism evidence="2 3">
    <name type="scientific">Taeniopygia guttata</name>
    <name type="common">Zebra finch</name>
    <name type="synonym">Poephila guttata</name>
    <dbReference type="NCBI Taxonomy" id="59729"/>
    <lineage>
        <taxon>Eukaryota</taxon>
        <taxon>Metazoa</taxon>
        <taxon>Chordata</taxon>
        <taxon>Craniata</taxon>
        <taxon>Vertebrata</taxon>
        <taxon>Euteleostomi</taxon>
        <taxon>Archelosauria</taxon>
        <taxon>Archosauria</taxon>
        <taxon>Dinosauria</taxon>
        <taxon>Saurischia</taxon>
        <taxon>Theropoda</taxon>
        <taxon>Coelurosauria</taxon>
        <taxon>Aves</taxon>
        <taxon>Neognathae</taxon>
        <taxon>Neoaves</taxon>
        <taxon>Telluraves</taxon>
        <taxon>Australaves</taxon>
        <taxon>Passeriformes</taxon>
        <taxon>Passeroidea</taxon>
        <taxon>Estrildidae</taxon>
        <taxon>Estrildinae</taxon>
        <taxon>Taeniopygia</taxon>
    </lineage>
</organism>